<comment type="caution">
    <text evidence="1">The sequence shown here is derived from an EMBL/GenBank/DDBJ whole genome shotgun (WGS) entry which is preliminary data.</text>
</comment>
<gene>
    <name evidence="1" type="ORF">AN640_02010</name>
</gene>
<dbReference type="Proteomes" id="UP000188637">
    <property type="component" value="Unassembled WGS sequence"/>
</dbReference>
<evidence type="ECO:0000313" key="1">
    <source>
        <dbReference type="EMBL" id="ONI39136.1"/>
    </source>
</evidence>
<reference evidence="1" key="1">
    <citation type="submission" date="2016-08" db="EMBL/GenBank/DDBJ databases">
        <authorList>
            <person name="Ngugi D.K."/>
            <person name="Miyake S."/>
            <person name="Stingl U."/>
        </authorList>
    </citation>
    <scope>NUCLEOTIDE SEQUENCE</scope>
    <source>
        <strain evidence="1">SCG-D08WGA-EpuloA1</strain>
    </source>
</reference>
<organism evidence="1 2">
    <name type="scientific">Candidatus Epulonipiscium fishelsonii</name>
    <dbReference type="NCBI Taxonomy" id="77094"/>
    <lineage>
        <taxon>Bacteria</taxon>
        <taxon>Bacillati</taxon>
        <taxon>Bacillota</taxon>
        <taxon>Clostridia</taxon>
        <taxon>Lachnospirales</taxon>
        <taxon>Lachnospiraceae</taxon>
        <taxon>Candidatus Epulonipiscium</taxon>
    </lineage>
</organism>
<accession>A0ACC8X9Y1</accession>
<protein>
    <submittedName>
        <fullName evidence="1">N-acetylmuramoyl-L-alanine amidase</fullName>
    </submittedName>
</protein>
<proteinExistence type="predicted"/>
<dbReference type="EMBL" id="LJHD01000271">
    <property type="protein sequence ID" value="ONI39136.1"/>
    <property type="molecule type" value="Genomic_DNA"/>
</dbReference>
<keyword evidence="2" id="KW-1185">Reference proteome</keyword>
<evidence type="ECO:0000313" key="2">
    <source>
        <dbReference type="Proteomes" id="UP000188637"/>
    </source>
</evidence>
<sequence>MKNVTIILLGILLCVPVFGMNKEPNVPKQEKNFVVCIDPGHQAKGDNKTEAIAPGSTQKKARVSSGTEGIGTKKAEYEINLEASLILKQLLEEEGITVVMTRENNDVNISNAERAQISNNNKANMTIRIHCDSIDNSEKTGATILVPSDTSKYTQTIYAESQKYAEYLKEALTSKGIKVNGIFKREDMTGFNWSQVPVVILEMGFMSNWNEDKMLSSPEYQKKLMEAIVDALRIYKNSSED</sequence>
<name>A0ACC8X9Y1_9FIRM</name>